<keyword evidence="3" id="KW-0804">Transcription</keyword>
<dbReference type="GO" id="GO:0003677">
    <property type="term" value="F:DNA binding"/>
    <property type="evidence" value="ECO:0007669"/>
    <property type="project" value="UniProtKB-KW"/>
</dbReference>
<gene>
    <name evidence="6" type="ORF">PAI11_04010</name>
</gene>
<organism evidence="6 7">
    <name type="scientific">Patulibacter medicamentivorans</name>
    <dbReference type="NCBI Taxonomy" id="1097667"/>
    <lineage>
        <taxon>Bacteria</taxon>
        <taxon>Bacillati</taxon>
        <taxon>Actinomycetota</taxon>
        <taxon>Thermoleophilia</taxon>
        <taxon>Solirubrobacterales</taxon>
        <taxon>Patulibacteraceae</taxon>
        <taxon>Patulibacter</taxon>
    </lineage>
</organism>
<feature type="domain" description="HTH gntR-type" evidence="5">
    <location>
        <begin position="22"/>
        <end position="89"/>
    </location>
</feature>
<dbReference type="PANTHER" id="PTHR43537:SF45">
    <property type="entry name" value="GNTR FAMILY REGULATORY PROTEIN"/>
    <property type="match status" value="1"/>
</dbReference>
<dbReference type="EMBL" id="AGUD01000012">
    <property type="protein sequence ID" value="EHN12707.1"/>
    <property type="molecule type" value="Genomic_DNA"/>
</dbReference>
<dbReference type="SUPFAM" id="SSF48008">
    <property type="entry name" value="GntR ligand-binding domain-like"/>
    <property type="match status" value="1"/>
</dbReference>
<feature type="region of interest" description="Disordered" evidence="4">
    <location>
        <begin position="1"/>
        <end position="20"/>
    </location>
</feature>
<name>H0E0U3_9ACTN</name>
<dbReference type="InterPro" id="IPR011711">
    <property type="entry name" value="GntR_C"/>
</dbReference>
<dbReference type="AlphaFoldDB" id="H0E0U3"/>
<dbReference type="InterPro" id="IPR036390">
    <property type="entry name" value="WH_DNA-bd_sf"/>
</dbReference>
<evidence type="ECO:0000259" key="5">
    <source>
        <dbReference type="PROSITE" id="PS50949"/>
    </source>
</evidence>
<dbReference type="Pfam" id="PF07729">
    <property type="entry name" value="FCD"/>
    <property type="match status" value="1"/>
</dbReference>
<evidence type="ECO:0000256" key="2">
    <source>
        <dbReference type="ARBA" id="ARBA00023125"/>
    </source>
</evidence>
<dbReference type="Proteomes" id="UP000005143">
    <property type="component" value="Unassembled WGS sequence"/>
</dbReference>
<evidence type="ECO:0000256" key="4">
    <source>
        <dbReference type="SAM" id="MobiDB-lite"/>
    </source>
</evidence>
<comment type="caution">
    <text evidence="6">The sequence shown here is derived from an EMBL/GenBank/DDBJ whole genome shotgun (WGS) entry which is preliminary data.</text>
</comment>
<dbReference type="InterPro" id="IPR036388">
    <property type="entry name" value="WH-like_DNA-bd_sf"/>
</dbReference>
<dbReference type="PANTHER" id="PTHR43537">
    <property type="entry name" value="TRANSCRIPTIONAL REGULATOR, GNTR FAMILY"/>
    <property type="match status" value="1"/>
</dbReference>
<reference evidence="6 7" key="1">
    <citation type="journal article" date="2013" name="Biodegradation">
        <title>Quantitative proteomic analysis of ibuprofen-degrading Patulibacter sp. strain I11.</title>
        <authorList>
            <person name="Almeida B."/>
            <person name="Kjeldal H."/>
            <person name="Lolas I."/>
            <person name="Knudsen A.D."/>
            <person name="Carvalho G."/>
            <person name="Nielsen K.L."/>
            <person name="Barreto Crespo M.T."/>
            <person name="Stensballe A."/>
            <person name="Nielsen J.L."/>
        </authorList>
    </citation>
    <scope>NUCLEOTIDE SEQUENCE [LARGE SCALE GENOMIC DNA]</scope>
    <source>
        <strain evidence="6 7">I11</strain>
    </source>
</reference>
<evidence type="ECO:0000313" key="7">
    <source>
        <dbReference type="Proteomes" id="UP000005143"/>
    </source>
</evidence>
<dbReference type="CDD" id="cd07377">
    <property type="entry name" value="WHTH_GntR"/>
    <property type="match status" value="1"/>
</dbReference>
<dbReference type="RefSeq" id="WP_007570313.1">
    <property type="nucleotide sequence ID" value="NZ_AGUD01000012.1"/>
</dbReference>
<dbReference type="Gene3D" id="1.10.10.10">
    <property type="entry name" value="Winged helix-like DNA-binding domain superfamily/Winged helix DNA-binding domain"/>
    <property type="match status" value="1"/>
</dbReference>
<dbReference type="SMART" id="SM00345">
    <property type="entry name" value="HTH_GNTR"/>
    <property type="match status" value="1"/>
</dbReference>
<keyword evidence="2" id="KW-0238">DNA-binding</keyword>
<accession>H0E0U3</accession>
<dbReference type="InterPro" id="IPR000524">
    <property type="entry name" value="Tscrpt_reg_HTH_GntR"/>
</dbReference>
<keyword evidence="1" id="KW-0805">Transcription regulation</keyword>
<evidence type="ECO:0000313" key="6">
    <source>
        <dbReference type="EMBL" id="EHN12707.1"/>
    </source>
</evidence>
<protein>
    <submittedName>
        <fullName evidence="6">Transcriptional regulator GntR family</fullName>
    </submittedName>
</protein>
<dbReference type="SMART" id="SM00895">
    <property type="entry name" value="FCD"/>
    <property type="match status" value="1"/>
</dbReference>
<dbReference type="GO" id="GO:0003700">
    <property type="term" value="F:DNA-binding transcription factor activity"/>
    <property type="evidence" value="ECO:0007669"/>
    <property type="project" value="InterPro"/>
</dbReference>
<dbReference type="PATRIC" id="fig|1097667.3.peg.400"/>
<keyword evidence="7" id="KW-1185">Reference proteome</keyword>
<proteinExistence type="predicted"/>
<sequence length="253" mass="26714">MSGEVPAPPTFPALSDPSGGAGTLTTRIAELIRDAIADGRLVPGMRLSVPQLAAQLGASRTPVREALLLLADQGLVGFERNRGVRILETPLHDLEEIFTLRLLLEVPATRRAAALATPAEVEQLAGDLAAMGVEAGRDDGTAFMTADRRFHDRLLRIAGNRRLADQVANLRDLVRFLGTSTVGRSRTLHTILEEHVAILDRIRAGDPPGAAAAMRAHLLSTAGLLLAQEGGGRPAELAWAAIEEPTGGGEDDG</sequence>
<evidence type="ECO:0000256" key="3">
    <source>
        <dbReference type="ARBA" id="ARBA00023163"/>
    </source>
</evidence>
<dbReference type="SUPFAM" id="SSF46785">
    <property type="entry name" value="Winged helix' DNA-binding domain"/>
    <property type="match status" value="1"/>
</dbReference>
<dbReference type="Pfam" id="PF00392">
    <property type="entry name" value="GntR"/>
    <property type="match status" value="1"/>
</dbReference>
<dbReference type="Gene3D" id="1.20.120.530">
    <property type="entry name" value="GntR ligand-binding domain-like"/>
    <property type="match status" value="1"/>
</dbReference>
<dbReference type="InterPro" id="IPR008920">
    <property type="entry name" value="TF_FadR/GntR_C"/>
</dbReference>
<feature type="compositionally biased region" description="Pro residues" evidence="4">
    <location>
        <begin position="1"/>
        <end position="11"/>
    </location>
</feature>
<evidence type="ECO:0000256" key="1">
    <source>
        <dbReference type="ARBA" id="ARBA00023015"/>
    </source>
</evidence>
<dbReference type="PROSITE" id="PS50949">
    <property type="entry name" value="HTH_GNTR"/>
    <property type="match status" value="1"/>
</dbReference>